<proteinExistence type="predicted"/>
<evidence type="ECO:0000313" key="2">
    <source>
        <dbReference type="Proteomes" id="UP001646157"/>
    </source>
</evidence>
<evidence type="ECO:0000313" key="1">
    <source>
        <dbReference type="EMBL" id="MBM7583689.1"/>
    </source>
</evidence>
<dbReference type="EMBL" id="JAFBDZ010000001">
    <property type="protein sequence ID" value="MBM7583689.1"/>
    <property type="molecule type" value="Genomic_DNA"/>
</dbReference>
<dbReference type="Proteomes" id="UP001646157">
    <property type="component" value="Unassembled WGS sequence"/>
</dbReference>
<keyword evidence="2" id="KW-1185">Reference proteome</keyword>
<organism evidence="1 2">
    <name type="scientific">Rossellomorea pakistanensis</name>
    <dbReference type="NCBI Taxonomy" id="992288"/>
    <lineage>
        <taxon>Bacteria</taxon>
        <taxon>Bacillati</taxon>
        <taxon>Bacillota</taxon>
        <taxon>Bacilli</taxon>
        <taxon>Bacillales</taxon>
        <taxon>Bacillaceae</taxon>
        <taxon>Rossellomorea</taxon>
    </lineage>
</organism>
<protein>
    <submittedName>
        <fullName evidence="1">Uncharacterized protein</fullName>
    </submittedName>
</protein>
<accession>A0ABS2N784</accession>
<name>A0ABS2N784_9BACI</name>
<sequence>MEAAEKLGVYVTTSAPFNLGKIIEEGYDVKDYLVKIVNTKGILSTMVGMKRVEKVRENLSCIC</sequence>
<gene>
    <name evidence="1" type="ORF">JOC86_000226</name>
</gene>
<dbReference type="RefSeq" id="WP_205167934.1">
    <property type="nucleotide sequence ID" value="NZ_JAFBDZ010000001.1"/>
</dbReference>
<comment type="caution">
    <text evidence="1">The sequence shown here is derived from an EMBL/GenBank/DDBJ whole genome shotgun (WGS) entry which is preliminary data.</text>
</comment>
<reference evidence="1 2" key="1">
    <citation type="submission" date="2021-01" db="EMBL/GenBank/DDBJ databases">
        <title>Genomic Encyclopedia of Type Strains, Phase IV (KMG-IV): sequencing the most valuable type-strain genomes for metagenomic binning, comparative biology and taxonomic classification.</title>
        <authorList>
            <person name="Goeker M."/>
        </authorList>
    </citation>
    <scope>NUCLEOTIDE SEQUENCE [LARGE SCALE GENOMIC DNA]</scope>
    <source>
        <strain evidence="1 2">DSM 24834</strain>
    </source>
</reference>